<dbReference type="Proteomes" id="UP001479436">
    <property type="component" value="Unassembled WGS sequence"/>
</dbReference>
<dbReference type="SUPFAM" id="SSF103506">
    <property type="entry name" value="Mitochondrial carrier"/>
    <property type="match status" value="1"/>
</dbReference>
<comment type="similarity">
    <text evidence="2 10">Belongs to the mitochondrial carrier (TC 2.A.29) family.</text>
</comment>
<name>A0ABR2VT78_9FUNG</name>
<dbReference type="InterPro" id="IPR023395">
    <property type="entry name" value="MCP_dom_sf"/>
</dbReference>
<comment type="caution">
    <text evidence="11">The sequence shown here is derived from an EMBL/GenBank/DDBJ whole genome shotgun (WGS) entry which is preliminary data.</text>
</comment>
<keyword evidence="6" id="KW-1133">Transmembrane helix</keyword>
<evidence type="ECO:0000256" key="8">
    <source>
        <dbReference type="ARBA" id="ARBA00023136"/>
    </source>
</evidence>
<feature type="repeat" description="Solcar" evidence="9">
    <location>
        <begin position="199"/>
        <end position="282"/>
    </location>
</feature>
<evidence type="ECO:0000256" key="1">
    <source>
        <dbReference type="ARBA" id="ARBA00004225"/>
    </source>
</evidence>
<evidence type="ECO:0000256" key="3">
    <source>
        <dbReference type="ARBA" id="ARBA00022448"/>
    </source>
</evidence>
<keyword evidence="12" id="KW-1185">Reference proteome</keyword>
<proteinExistence type="inferred from homology"/>
<feature type="repeat" description="Solcar" evidence="9">
    <location>
        <begin position="3"/>
        <end position="91"/>
    </location>
</feature>
<evidence type="ECO:0000256" key="2">
    <source>
        <dbReference type="ARBA" id="ARBA00006375"/>
    </source>
</evidence>
<protein>
    <recommendedName>
        <fullName evidence="13">Mitochondrial dicarboxylate carrier</fullName>
    </recommendedName>
</protein>
<keyword evidence="5" id="KW-0677">Repeat</keyword>
<accession>A0ABR2VT78</accession>
<evidence type="ECO:0000313" key="12">
    <source>
        <dbReference type="Proteomes" id="UP001479436"/>
    </source>
</evidence>
<evidence type="ECO:0008006" key="13">
    <source>
        <dbReference type="Google" id="ProtNLM"/>
    </source>
</evidence>
<evidence type="ECO:0000256" key="4">
    <source>
        <dbReference type="ARBA" id="ARBA00022692"/>
    </source>
</evidence>
<reference evidence="11 12" key="1">
    <citation type="submission" date="2023-04" db="EMBL/GenBank/DDBJ databases">
        <title>Genome of Basidiobolus ranarum AG-B5.</title>
        <authorList>
            <person name="Stajich J.E."/>
            <person name="Carter-House D."/>
            <person name="Gryganskyi A."/>
        </authorList>
    </citation>
    <scope>NUCLEOTIDE SEQUENCE [LARGE SCALE GENOMIC DNA]</scope>
    <source>
        <strain evidence="11 12">AG-B5</strain>
    </source>
</reference>
<dbReference type="PRINTS" id="PR00926">
    <property type="entry name" value="MITOCARRIER"/>
</dbReference>
<feature type="repeat" description="Solcar" evidence="9">
    <location>
        <begin position="99"/>
        <end position="190"/>
    </location>
</feature>
<evidence type="ECO:0000256" key="9">
    <source>
        <dbReference type="PROSITE-ProRule" id="PRU00282"/>
    </source>
</evidence>
<evidence type="ECO:0000256" key="10">
    <source>
        <dbReference type="RuleBase" id="RU000488"/>
    </source>
</evidence>
<dbReference type="InterPro" id="IPR018108">
    <property type="entry name" value="MCP_transmembrane"/>
</dbReference>
<dbReference type="InterPro" id="IPR050391">
    <property type="entry name" value="Mito_Metabolite_Transporter"/>
</dbReference>
<keyword evidence="8 9" id="KW-0472">Membrane</keyword>
<evidence type="ECO:0000256" key="7">
    <source>
        <dbReference type="ARBA" id="ARBA00023128"/>
    </source>
</evidence>
<comment type="subcellular location">
    <subcellularLocation>
        <location evidence="1">Mitochondrion membrane</location>
        <topology evidence="1">Multi-pass membrane protein</topology>
    </subcellularLocation>
</comment>
<evidence type="ECO:0000256" key="6">
    <source>
        <dbReference type="ARBA" id="ARBA00022989"/>
    </source>
</evidence>
<dbReference type="EMBL" id="JASJQH010007888">
    <property type="protein sequence ID" value="KAK9700627.1"/>
    <property type="molecule type" value="Genomic_DNA"/>
</dbReference>
<keyword evidence="7" id="KW-0496">Mitochondrion</keyword>
<evidence type="ECO:0000256" key="5">
    <source>
        <dbReference type="ARBA" id="ARBA00022737"/>
    </source>
</evidence>
<sequence>MSGSKTYPFWFGGVATCFATLCTHPFDVVKVQLQTNEAKLRKSDPGAFKTLNNIVKRNGWRCLYDGLSGSLFRQATYSTTRFAIYDIIKGQLSDNQGRLSILNASFASIVSGVIGGVVGNPADVVMIRMANDRKLPLAERRSYRHVFDGFIRITREEGIKCLFRGVYPNMVRAIAVTSSQLASYDQIKQVLQFRVGWSDDFRTHLVCSLLAGLVATTVCSPVDVIKTRVMNSPKRLGAILTMTKMFKNEGARGFFKGWLPSYMRLGPHTLVTFLTLEKLRQWHDGR</sequence>
<dbReference type="PANTHER" id="PTHR45618">
    <property type="entry name" value="MITOCHONDRIAL DICARBOXYLATE CARRIER-RELATED"/>
    <property type="match status" value="1"/>
</dbReference>
<dbReference type="Pfam" id="PF00153">
    <property type="entry name" value="Mito_carr"/>
    <property type="match status" value="3"/>
</dbReference>
<dbReference type="InterPro" id="IPR002067">
    <property type="entry name" value="MCP"/>
</dbReference>
<keyword evidence="4 9" id="KW-0812">Transmembrane</keyword>
<dbReference type="PROSITE" id="PS50920">
    <property type="entry name" value="SOLCAR"/>
    <property type="match status" value="3"/>
</dbReference>
<dbReference type="Gene3D" id="1.50.40.10">
    <property type="entry name" value="Mitochondrial carrier domain"/>
    <property type="match status" value="1"/>
</dbReference>
<organism evidence="11 12">
    <name type="scientific">Basidiobolus ranarum</name>
    <dbReference type="NCBI Taxonomy" id="34480"/>
    <lineage>
        <taxon>Eukaryota</taxon>
        <taxon>Fungi</taxon>
        <taxon>Fungi incertae sedis</taxon>
        <taxon>Zoopagomycota</taxon>
        <taxon>Entomophthoromycotina</taxon>
        <taxon>Basidiobolomycetes</taxon>
        <taxon>Basidiobolales</taxon>
        <taxon>Basidiobolaceae</taxon>
        <taxon>Basidiobolus</taxon>
    </lineage>
</organism>
<keyword evidence="3 10" id="KW-0813">Transport</keyword>
<evidence type="ECO:0000313" key="11">
    <source>
        <dbReference type="EMBL" id="KAK9700627.1"/>
    </source>
</evidence>
<gene>
    <name evidence="11" type="ORF">K7432_012109</name>
</gene>